<name>A0A919RE99_9ACTN</name>
<sequence length="256" mass="25981">MPRDAPLSRLYHSPPSGLPGAVRLARVRAGARASGRVAVSVLAGSVGVMAAVQMIAARVPGGGAAPFAVVALALAVAAVPALAVTQIRWGRAARGAARLERELFAREPARLGARRVASRLLTAAGWGVALLLALALPRLLAEAGLPGVAEPARHAAATVGAAGVTAGAGFVLWWMRDAWVVALRAMRGAPPPGDPWDPGYEEADSSGAVLSFGAVSAVTALVAGRAHLWVPSTVLIYALLFGALAALIAWNIVTGE</sequence>
<feature type="transmembrane region" description="Helical" evidence="1">
    <location>
        <begin position="234"/>
        <end position="253"/>
    </location>
</feature>
<gene>
    <name evidence="2" type="ORF">Ssi02_22640</name>
</gene>
<comment type="caution">
    <text evidence="2">The sequence shown here is derived from an EMBL/GenBank/DDBJ whole genome shotgun (WGS) entry which is preliminary data.</text>
</comment>
<evidence type="ECO:0000313" key="3">
    <source>
        <dbReference type="Proteomes" id="UP000606172"/>
    </source>
</evidence>
<keyword evidence="1" id="KW-0472">Membrane</keyword>
<dbReference type="Proteomes" id="UP000606172">
    <property type="component" value="Unassembled WGS sequence"/>
</dbReference>
<dbReference type="RefSeq" id="WP_204024506.1">
    <property type="nucleotide sequence ID" value="NZ_BOOW01000013.1"/>
</dbReference>
<accession>A0A919RE99</accession>
<keyword evidence="3" id="KW-1185">Reference proteome</keyword>
<protein>
    <submittedName>
        <fullName evidence="2">Uncharacterized protein</fullName>
    </submittedName>
</protein>
<feature type="transmembrane region" description="Helical" evidence="1">
    <location>
        <begin position="156"/>
        <end position="175"/>
    </location>
</feature>
<dbReference type="EMBL" id="BOOW01000013">
    <property type="protein sequence ID" value="GII92033.1"/>
    <property type="molecule type" value="Genomic_DNA"/>
</dbReference>
<keyword evidence="1" id="KW-1133">Transmembrane helix</keyword>
<dbReference type="AlphaFoldDB" id="A0A919RE99"/>
<organism evidence="2 3">
    <name type="scientific">Sinosporangium siamense</name>
    <dbReference type="NCBI Taxonomy" id="1367973"/>
    <lineage>
        <taxon>Bacteria</taxon>
        <taxon>Bacillati</taxon>
        <taxon>Actinomycetota</taxon>
        <taxon>Actinomycetes</taxon>
        <taxon>Streptosporangiales</taxon>
        <taxon>Streptosporangiaceae</taxon>
        <taxon>Sinosporangium</taxon>
    </lineage>
</organism>
<feature type="transmembrane region" description="Helical" evidence="1">
    <location>
        <begin position="63"/>
        <end position="84"/>
    </location>
</feature>
<proteinExistence type="predicted"/>
<keyword evidence="1" id="KW-0812">Transmembrane</keyword>
<feature type="transmembrane region" description="Helical" evidence="1">
    <location>
        <begin position="116"/>
        <end position="136"/>
    </location>
</feature>
<evidence type="ECO:0000256" key="1">
    <source>
        <dbReference type="SAM" id="Phobius"/>
    </source>
</evidence>
<reference evidence="2" key="1">
    <citation type="submission" date="2021-01" db="EMBL/GenBank/DDBJ databases">
        <title>Whole genome shotgun sequence of Sinosporangium siamense NBRC 109515.</title>
        <authorList>
            <person name="Komaki H."/>
            <person name="Tamura T."/>
        </authorList>
    </citation>
    <scope>NUCLEOTIDE SEQUENCE</scope>
    <source>
        <strain evidence="2">NBRC 109515</strain>
    </source>
</reference>
<feature type="transmembrane region" description="Helical" evidence="1">
    <location>
        <begin position="37"/>
        <end position="57"/>
    </location>
</feature>
<evidence type="ECO:0000313" key="2">
    <source>
        <dbReference type="EMBL" id="GII92033.1"/>
    </source>
</evidence>